<name>A0A6L2MYA2_TANCI</name>
<dbReference type="InterPro" id="IPR036875">
    <property type="entry name" value="Znf_CCHC_sf"/>
</dbReference>
<dbReference type="GO" id="GO:0008270">
    <property type="term" value="F:zinc ion binding"/>
    <property type="evidence" value="ECO:0007669"/>
    <property type="project" value="InterPro"/>
</dbReference>
<evidence type="ECO:0000313" key="1">
    <source>
        <dbReference type="EMBL" id="GEU78873.1"/>
    </source>
</evidence>
<dbReference type="SUPFAM" id="SSF57756">
    <property type="entry name" value="Retrovirus zinc finger-like domains"/>
    <property type="match status" value="1"/>
</dbReference>
<dbReference type="AlphaFoldDB" id="A0A6L2MYA2"/>
<reference evidence="1" key="1">
    <citation type="journal article" date="2019" name="Sci. Rep.">
        <title>Draft genome of Tanacetum cinerariifolium, the natural source of mosquito coil.</title>
        <authorList>
            <person name="Yamashiro T."/>
            <person name="Shiraishi A."/>
            <person name="Satake H."/>
            <person name="Nakayama K."/>
        </authorList>
    </citation>
    <scope>NUCLEOTIDE SEQUENCE</scope>
</reference>
<accession>A0A6L2MYA2</accession>
<dbReference type="EMBL" id="BKCJ010007761">
    <property type="protein sequence ID" value="GEU78873.1"/>
    <property type="molecule type" value="Genomic_DNA"/>
</dbReference>
<gene>
    <name evidence="1" type="ORF">Tci_050851</name>
</gene>
<dbReference type="GO" id="GO:0003676">
    <property type="term" value="F:nucleic acid binding"/>
    <property type="evidence" value="ECO:0007669"/>
    <property type="project" value="InterPro"/>
</dbReference>
<dbReference type="Pfam" id="PF14223">
    <property type="entry name" value="Retrotran_gag_2"/>
    <property type="match status" value="1"/>
</dbReference>
<organism evidence="1">
    <name type="scientific">Tanacetum cinerariifolium</name>
    <name type="common">Dalmatian daisy</name>
    <name type="synonym">Chrysanthemum cinerariifolium</name>
    <dbReference type="NCBI Taxonomy" id="118510"/>
    <lineage>
        <taxon>Eukaryota</taxon>
        <taxon>Viridiplantae</taxon>
        <taxon>Streptophyta</taxon>
        <taxon>Embryophyta</taxon>
        <taxon>Tracheophyta</taxon>
        <taxon>Spermatophyta</taxon>
        <taxon>Magnoliopsida</taxon>
        <taxon>eudicotyledons</taxon>
        <taxon>Gunneridae</taxon>
        <taxon>Pentapetalae</taxon>
        <taxon>asterids</taxon>
        <taxon>campanulids</taxon>
        <taxon>Asterales</taxon>
        <taxon>Asteraceae</taxon>
        <taxon>Asteroideae</taxon>
        <taxon>Anthemideae</taxon>
        <taxon>Anthemidinae</taxon>
        <taxon>Tanacetum</taxon>
    </lineage>
</organism>
<sequence>MDLETTQTTTTAKLPILKQENGKSFIPAAQTTTNAYGTSTTLIPGPVTTKEEVQKKNDVKARSILLMALPNEHLMTFNPYKDAKTLFAAIQIRFGANKATKKTQKTLLKQMYENFNAPSTESLDSIFDKLQKIVNQLAILGKNISHEDFNLKFLRILHSEWNTHVVVWRNKPNLDTISTNEVNTTYGVSNANTQISPTSTQVSTVSTQVSTANLSDATVYAFMASQPNGKITINGSDTAGYNKSKVDCFNYHKLGHFTRECRQLRNQDSMNRNQGSSRRTVNVEETTFKVMVAIDEASFDWSYMTDDEVPTNMALMAFFDSELDLSNSGLEEFQQPEFEGYGPKTSNSVSEDIFNEVKESPNAPLVKELVLDDKLEKKTVYPSVAKIEFANCNYHQKEMVVSWNNYTRVNYNYSTKKAHPSDHKNMDPRAILKKTGLRPVNTARPANTAHLKTTVYSAKAMPPFSKLVQSTGNLPFELQEKGVIGSGCSRYMTGNMSYLSEYEKIDGGYVAFGGDPKEVKSLVKEMNQFCKEKGIKREFSVARTLQ</sequence>
<protein>
    <submittedName>
        <fullName evidence="1">Ribonuclease H-like domain-containing protein</fullName>
    </submittedName>
</protein>
<comment type="caution">
    <text evidence="1">The sequence shown here is derived from an EMBL/GenBank/DDBJ whole genome shotgun (WGS) entry which is preliminary data.</text>
</comment>
<proteinExistence type="predicted"/>